<reference evidence="1" key="2">
    <citation type="journal article" date="2015" name="Fish Shellfish Immunol.">
        <title>Early steps in the European eel (Anguilla anguilla)-Vibrio vulnificus interaction in the gills: Role of the RtxA13 toxin.</title>
        <authorList>
            <person name="Callol A."/>
            <person name="Pajuelo D."/>
            <person name="Ebbesson L."/>
            <person name="Teles M."/>
            <person name="MacKenzie S."/>
            <person name="Amaro C."/>
        </authorList>
    </citation>
    <scope>NUCLEOTIDE SEQUENCE</scope>
</reference>
<sequence>MCLCVSERLHYI</sequence>
<name>A0A0E9VP90_ANGAN</name>
<dbReference type="EMBL" id="GBXM01028746">
    <property type="protein sequence ID" value="JAH79831.1"/>
    <property type="molecule type" value="Transcribed_RNA"/>
</dbReference>
<proteinExistence type="predicted"/>
<accession>A0A0E9VP90</accession>
<reference evidence="1" key="1">
    <citation type="submission" date="2014-11" db="EMBL/GenBank/DDBJ databases">
        <authorList>
            <person name="Amaro Gonzalez C."/>
        </authorList>
    </citation>
    <scope>NUCLEOTIDE SEQUENCE</scope>
</reference>
<evidence type="ECO:0000313" key="1">
    <source>
        <dbReference type="EMBL" id="JAH79831.1"/>
    </source>
</evidence>
<organism evidence="1">
    <name type="scientific">Anguilla anguilla</name>
    <name type="common">European freshwater eel</name>
    <name type="synonym">Muraena anguilla</name>
    <dbReference type="NCBI Taxonomy" id="7936"/>
    <lineage>
        <taxon>Eukaryota</taxon>
        <taxon>Metazoa</taxon>
        <taxon>Chordata</taxon>
        <taxon>Craniata</taxon>
        <taxon>Vertebrata</taxon>
        <taxon>Euteleostomi</taxon>
        <taxon>Actinopterygii</taxon>
        <taxon>Neopterygii</taxon>
        <taxon>Teleostei</taxon>
        <taxon>Anguilliformes</taxon>
        <taxon>Anguillidae</taxon>
        <taxon>Anguilla</taxon>
    </lineage>
</organism>
<protein>
    <submittedName>
        <fullName evidence="1">Uncharacterized protein</fullName>
    </submittedName>
</protein>